<evidence type="ECO:0000256" key="4">
    <source>
        <dbReference type="ARBA" id="ARBA00023125"/>
    </source>
</evidence>
<accession>A0AA51RQR2</accession>
<keyword evidence="3" id="KW-0805">Transcription regulation</keyword>
<dbReference type="GO" id="GO:0030170">
    <property type="term" value="F:pyridoxal phosphate binding"/>
    <property type="evidence" value="ECO:0007669"/>
    <property type="project" value="InterPro"/>
</dbReference>
<dbReference type="PANTHER" id="PTHR46577:SF2">
    <property type="entry name" value="TRANSCRIPTIONAL REGULATORY PROTEIN"/>
    <property type="match status" value="1"/>
</dbReference>
<dbReference type="CDD" id="cd00609">
    <property type="entry name" value="AAT_like"/>
    <property type="match status" value="1"/>
</dbReference>
<gene>
    <name evidence="7" type="ORF">Q9312_11590</name>
</gene>
<dbReference type="GO" id="GO:0008483">
    <property type="term" value="F:transaminase activity"/>
    <property type="evidence" value="ECO:0007669"/>
    <property type="project" value="UniProtKB-KW"/>
</dbReference>
<dbReference type="Pfam" id="PF00392">
    <property type="entry name" value="GntR"/>
    <property type="match status" value="1"/>
</dbReference>
<dbReference type="InterPro" id="IPR036390">
    <property type="entry name" value="WH_DNA-bd_sf"/>
</dbReference>
<keyword evidence="8" id="KW-1185">Reference proteome</keyword>
<evidence type="ECO:0000256" key="1">
    <source>
        <dbReference type="ARBA" id="ARBA00005384"/>
    </source>
</evidence>
<dbReference type="RefSeq" id="WP_309201013.1">
    <property type="nucleotide sequence ID" value="NZ_CP133548.1"/>
</dbReference>
<dbReference type="InterPro" id="IPR015422">
    <property type="entry name" value="PyrdxlP-dep_Trfase_small"/>
</dbReference>
<dbReference type="AlphaFoldDB" id="A0AA51RQR2"/>
<dbReference type="Pfam" id="PF00155">
    <property type="entry name" value="Aminotran_1_2"/>
    <property type="match status" value="1"/>
</dbReference>
<dbReference type="GO" id="GO:0003677">
    <property type="term" value="F:DNA binding"/>
    <property type="evidence" value="ECO:0007669"/>
    <property type="project" value="UniProtKB-KW"/>
</dbReference>
<sequence>MAFAVAREKSEFLYQQVINLVRQMRDQGLLQPGQKLPSLRSLATKLSVSVPTVKQGYEELERLGEISARPKSGYYLSVVQATNSAPRRARLSNKAVPVKRQSLIEQVYEAIHTPGVLPLGIANPVAAHSSEKTLARTMRRVMNQAGQTAINYGPMDGFAPLKRQLALRYLDFGVPVDPAELVITNGAQEALAIALQCVAEPGDIIAVESPCYFGILELIESLGMMAFEIPLCPDDGIWLDDLSATLEQQTIKACIFSTAISNPIGSLMPEDNRKKLVALLESYNVPLIEDDVYSDLCFTEKRAIPAQAYSQKKQVITCASFSKTAAPGYRIGWMIAPKYIEKAKRIKRALSCSSSLINQWTLSEFIASGDYERNVQQLRRTLMINRDRMIASVKQEFPPNTRISCPRGGGVLWIELPSGQDAVDLFYKALNEKISIAPGAIFSPSNKYSRCFRISYGLPWSDEVEKAIKTLGQLAYQGIEPSRARTG</sequence>
<dbReference type="Gene3D" id="1.10.10.10">
    <property type="entry name" value="Winged helix-like DNA-binding domain superfamily/Winged helix DNA-binding domain"/>
    <property type="match status" value="1"/>
</dbReference>
<dbReference type="InterPro" id="IPR000524">
    <property type="entry name" value="Tscrpt_reg_HTH_GntR"/>
</dbReference>
<name>A0AA51RQR2_9GAMM</name>
<keyword evidence="4" id="KW-0238">DNA-binding</keyword>
<dbReference type="Gene3D" id="3.40.640.10">
    <property type="entry name" value="Type I PLP-dependent aspartate aminotransferase-like (Major domain)"/>
    <property type="match status" value="1"/>
</dbReference>
<evidence type="ECO:0000313" key="7">
    <source>
        <dbReference type="EMBL" id="WMS85860.1"/>
    </source>
</evidence>
<dbReference type="PANTHER" id="PTHR46577">
    <property type="entry name" value="HTH-TYPE TRANSCRIPTIONAL REGULATORY PROTEIN GABR"/>
    <property type="match status" value="1"/>
</dbReference>
<dbReference type="Gene3D" id="3.90.1150.10">
    <property type="entry name" value="Aspartate Aminotransferase, domain 1"/>
    <property type="match status" value="1"/>
</dbReference>
<evidence type="ECO:0000313" key="8">
    <source>
        <dbReference type="Proteomes" id="UP001239782"/>
    </source>
</evidence>
<reference evidence="7 8" key="1">
    <citation type="submission" date="2023-08" db="EMBL/GenBank/DDBJ databases">
        <title>Pleionea litopenaei sp. nov., isolated from stomach of juvenile Litopenaeus vannamei.</title>
        <authorList>
            <person name="Rho A.M."/>
            <person name="Hwang C.Y."/>
        </authorList>
    </citation>
    <scope>NUCLEOTIDE SEQUENCE [LARGE SCALE GENOMIC DNA]</scope>
    <source>
        <strain evidence="7 8">HL-JVS1</strain>
    </source>
</reference>
<evidence type="ECO:0000256" key="2">
    <source>
        <dbReference type="ARBA" id="ARBA00022898"/>
    </source>
</evidence>
<dbReference type="InterPro" id="IPR015421">
    <property type="entry name" value="PyrdxlP-dep_Trfase_major"/>
</dbReference>
<dbReference type="Proteomes" id="UP001239782">
    <property type="component" value="Chromosome"/>
</dbReference>
<keyword evidence="2" id="KW-0663">Pyridoxal phosphate</keyword>
<evidence type="ECO:0000259" key="6">
    <source>
        <dbReference type="PROSITE" id="PS50949"/>
    </source>
</evidence>
<dbReference type="InterPro" id="IPR036388">
    <property type="entry name" value="WH-like_DNA-bd_sf"/>
</dbReference>
<dbReference type="PROSITE" id="PS50949">
    <property type="entry name" value="HTH_GNTR"/>
    <property type="match status" value="1"/>
</dbReference>
<keyword evidence="7" id="KW-0032">Aminotransferase</keyword>
<dbReference type="SUPFAM" id="SSF46785">
    <property type="entry name" value="Winged helix' DNA-binding domain"/>
    <property type="match status" value="1"/>
</dbReference>
<dbReference type="KEGG" id="plei:Q9312_11590"/>
<keyword evidence="7" id="KW-0808">Transferase</keyword>
<dbReference type="CDD" id="cd07377">
    <property type="entry name" value="WHTH_GntR"/>
    <property type="match status" value="1"/>
</dbReference>
<dbReference type="SUPFAM" id="SSF53383">
    <property type="entry name" value="PLP-dependent transferases"/>
    <property type="match status" value="1"/>
</dbReference>
<dbReference type="InterPro" id="IPR015424">
    <property type="entry name" value="PyrdxlP-dep_Trfase"/>
</dbReference>
<evidence type="ECO:0000256" key="3">
    <source>
        <dbReference type="ARBA" id="ARBA00023015"/>
    </source>
</evidence>
<dbReference type="GO" id="GO:0003700">
    <property type="term" value="F:DNA-binding transcription factor activity"/>
    <property type="evidence" value="ECO:0007669"/>
    <property type="project" value="InterPro"/>
</dbReference>
<keyword evidence="5" id="KW-0804">Transcription</keyword>
<dbReference type="InterPro" id="IPR051446">
    <property type="entry name" value="HTH_trans_reg/aminotransferase"/>
</dbReference>
<organism evidence="7 8">
    <name type="scientific">Pleionea litopenaei</name>
    <dbReference type="NCBI Taxonomy" id="3070815"/>
    <lineage>
        <taxon>Bacteria</taxon>
        <taxon>Pseudomonadati</taxon>
        <taxon>Pseudomonadota</taxon>
        <taxon>Gammaproteobacteria</taxon>
        <taxon>Oceanospirillales</taxon>
        <taxon>Pleioneaceae</taxon>
        <taxon>Pleionea</taxon>
    </lineage>
</organism>
<feature type="domain" description="HTH gntR-type" evidence="6">
    <location>
        <begin position="11"/>
        <end position="79"/>
    </location>
</feature>
<proteinExistence type="inferred from homology"/>
<dbReference type="SMART" id="SM00345">
    <property type="entry name" value="HTH_GNTR"/>
    <property type="match status" value="1"/>
</dbReference>
<dbReference type="InterPro" id="IPR004839">
    <property type="entry name" value="Aminotransferase_I/II_large"/>
</dbReference>
<comment type="similarity">
    <text evidence="1">In the C-terminal section; belongs to the class-I pyridoxal-phosphate-dependent aminotransferase family.</text>
</comment>
<evidence type="ECO:0000256" key="5">
    <source>
        <dbReference type="ARBA" id="ARBA00023163"/>
    </source>
</evidence>
<dbReference type="EMBL" id="CP133548">
    <property type="protein sequence ID" value="WMS85860.1"/>
    <property type="molecule type" value="Genomic_DNA"/>
</dbReference>
<protein>
    <submittedName>
        <fullName evidence="7">PLP-dependent aminotransferase family protein</fullName>
    </submittedName>
</protein>